<evidence type="ECO:0000313" key="1">
    <source>
        <dbReference type="EMBL" id="MBW62303.1"/>
    </source>
</evidence>
<dbReference type="EMBL" id="GGFJ01013162">
    <property type="protein sequence ID" value="MBW62303.1"/>
    <property type="molecule type" value="Transcribed_RNA"/>
</dbReference>
<proteinExistence type="predicted"/>
<name>A0A2M4CAF5_9DIPT</name>
<protein>
    <submittedName>
        <fullName evidence="1">Putative secreted protein</fullName>
    </submittedName>
</protein>
<accession>A0A2M4CAF5</accession>
<organism evidence="1">
    <name type="scientific">Anopheles marajoara</name>
    <dbReference type="NCBI Taxonomy" id="58244"/>
    <lineage>
        <taxon>Eukaryota</taxon>
        <taxon>Metazoa</taxon>
        <taxon>Ecdysozoa</taxon>
        <taxon>Arthropoda</taxon>
        <taxon>Hexapoda</taxon>
        <taxon>Insecta</taxon>
        <taxon>Pterygota</taxon>
        <taxon>Neoptera</taxon>
        <taxon>Endopterygota</taxon>
        <taxon>Diptera</taxon>
        <taxon>Nematocera</taxon>
        <taxon>Culicoidea</taxon>
        <taxon>Culicidae</taxon>
        <taxon>Anophelinae</taxon>
        <taxon>Anopheles</taxon>
    </lineage>
</organism>
<sequence length="86" mass="9867">MESWRYFFFALAGARGRASSLLVLLAGFQFRSVLSKRGTRRSGIMVATDRQQRHVRFVVCFTPFLRPVHVMVDRDRAASCCTMHAK</sequence>
<reference evidence="1" key="1">
    <citation type="submission" date="2018-01" db="EMBL/GenBank/DDBJ databases">
        <title>An insight into the sialome of Amazonian anophelines.</title>
        <authorList>
            <person name="Ribeiro J.M."/>
            <person name="Scarpassa V."/>
            <person name="Calvo E."/>
        </authorList>
    </citation>
    <scope>NUCLEOTIDE SEQUENCE</scope>
    <source>
        <tissue evidence="1">Salivary glands</tissue>
    </source>
</reference>
<dbReference type="AlphaFoldDB" id="A0A2M4CAF5"/>